<feature type="transmembrane region" description="Helical" evidence="1">
    <location>
        <begin position="71"/>
        <end position="93"/>
    </location>
</feature>
<evidence type="ECO:0000256" key="1">
    <source>
        <dbReference type="SAM" id="Phobius"/>
    </source>
</evidence>
<dbReference type="RefSeq" id="WP_133039563.1">
    <property type="nucleotide sequence ID" value="NZ_SLWF01000020.1"/>
</dbReference>
<dbReference type="InterPro" id="IPR048376">
    <property type="entry name" value="YqiJ_N"/>
</dbReference>
<evidence type="ECO:0000259" key="3">
    <source>
        <dbReference type="Pfam" id="PF21001"/>
    </source>
</evidence>
<evidence type="ECO:0000313" key="5">
    <source>
        <dbReference type="Proteomes" id="UP000294832"/>
    </source>
</evidence>
<keyword evidence="1" id="KW-0812">Transmembrane</keyword>
<dbReference type="InterPro" id="IPR010840">
    <property type="entry name" value="YqiJ_OB"/>
</dbReference>
<protein>
    <submittedName>
        <fullName evidence="4">Uncharacterized protein DUF1449</fullName>
    </submittedName>
</protein>
<reference evidence="4 5" key="1">
    <citation type="submission" date="2019-03" db="EMBL/GenBank/DDBJ databases">
        <title>Freshwater and sediment microbial communities from various areas in North America, analyzing microbe dynamics in response to fracking.</title>
        <authorList>
            <person name="Lamendella R."/>
        </authorList>
    </citation>
    <scope>NUCLEOTIDE SEQUENCE [LARGE SCALE GENOMIC DNA]</scope>
    <source>
        <strain evidence="4 5">74A</strain>
    </source>
</reference>
<dbReference type="Pfam" id="PF21001">
    <property type="entry name" value="YqiJ_N"/>
    <property type="match status" value="1"/>
</dbReference>
<sequence>MLDFILANDNLPYVVAATVVVMLAVVEIMARIAGGSLGVLMDEPPALQRPATEFTEAPSLASWLGLNRLPVLLWFIFALVSFAIGGFLINLLLWLSADTLLPQEISVWLAFALTAVVCHLLGRQLNWQAGAEEETDNLCGNIGIMTLGKAIKGNPAEALVHDDQHHIHYVLVEPQEENIAFEAGTRVLLLQRDGMIWRAIRFES</sequence>
<proteinExistence type="predicted"/>
<dbReference type="Proteomes" id="UP000294832">
    <property type="component" value="Unassembled WGS sequence"/>
</dbReference>
<dbReference type="OrthoDB" id="7207054at2"/>
<gene>
    <name evidence="4" type="ORF">EDC91_12048</name>
</gene>
<accession>A0A4R2FBA5</accession>
<keyword evidence="1" id="KW-0472">Membrane</keyword>
<feature type="domain" description="Inner membrane protein YqiJ N-terminal" evidence="3">
    <location>
        <begin position="10"/>
        <end position="114"/>
    </location>
</feature>
<feature type="transmembrane region" description="Helical" evidence="1">
    <location>
        <begin position="12"/>
        <end position="33"/>
    </location>
</feature>
<keyword evidence="1" id="KW-1133">Transmembrane helix</keyword>
<organism evidence="4 5">
    <name type="scientific">Shewanella fodinae</name>
    <dbReference type="NCBI Taxonomy" id="552357"/>
    <lineage>
        <taxon>Bacteria</taxon>
        <taxon>Pseudomonadati</taxon>
        <taxon>Pseudomonadota</taxon>
        <taxon>Gammaproteobacteria</taxon>
        <taxon>Alteromonadales</taxon>
        <taxon>Shewanellaceae</taxon>
        <taxon>Shewanella</taxon>
    </lineage>
</organism>
<evidence type="ECO:0000259" key="2">
    <source>
        <dbReference type="Pfam" id="PF07290"/>
    </source>
</evidence>
<dbReference type="AlphaFoldDB" id="A0A4R2FBA5"/>
<dbReference type="Pfam" id="PF07290">
    <property type="entry name" value="YqiJ_OB"/>
    <property type="match status" value="1"/>
</dbReference>
<name>A0A4R2FBA5_9GAMM</name>
<evidence type="ECO:0000313" key="4">
    <source>
        <dbReference type="EMBL" id="TCN82075.1"/>
    </source>
</evidence>
<feature type="domain" description="Inner membrane protein YqiJ OB-fold" evidence="2">
    <location>
        <begin position="138"/>
        <end position="200"/>
    </location>
</feature>
<keyword evidence="5" id="KW-1185">Reference proteome</keyword>
<dbReference type="EMBL" id="SLWF01000020">
    <property type="protein sequence ID" value="TCN82075.1"/>
    <property type="molecule type" value="Genomic_DNA"/>
</dbReference>
<comment type="caution">
    <text evidence="4">The sequence shown here is derived from an EMBL/GenBank/DDBJ whole genome shotgun (WGS) entry which is preliminary data.</text>
</comment>